<dbReference type="AlphaFoldDB" id="A0A502DRU7"/>
<name>A0A502DRU7_9BURK</name>
<dbReference type="OrthoDB" id="8904333at2"/>
<gene>
    <name evidence="1" type="ORF">EAH82_13650</name>
</gene>
<dbReference type="RefSeq" id="WP_140842719.1">
    <property type="nucleotide sequence ID" value="NZ_RCZI01000003.1"/>
</dbReference>
<dbReference type="Proteomes" id="UP000319212">
    <property type="component" value="Unassembled WGS sequence"/>
</dbReference>
<proteinExistence type="predicted"/>
<accession>A0A502DRU7</accession>
<dbReference type="EMBL" id="RCZI01000003">
    <property type="protein sequence ID" value="TPG27784.1"/>
    <property type="molecule type" value="Genomic_DNA"/>
</dbReference>
<reference evidence="1 2" key="1">
    <citation type="journal article" date="2019" name="Environ. Microbiol.">
        <title>Species interactions and distinct microbial communities in high Arctic permafrost affected cryosols are associated with the CH4 and CO2 gas fluxes.</title>
        <authorList>
            <person name="Altshuler I."/>
            <person name="Hamel J."/>
            <person name="Turney S."/>
            <person name="Magnuson E."/>
            <person name="Levesque R."/>
            <person name="Greer C."/>
            <person name="Whyte L.G."/>
        </authorList>
    </citation>
    <scope>NUCLEOTIDE SEQUENCE [LARGE SCALE GENOMIC DNA]</scope>
    <source>
        <strain evidence="1 2">S06.C</strain>
    </source>
</reference>
<protein>
    <submittedName>
        <fullName evidence="1">Uncharacterized protein</fullName>
    </submittedName>
</protein>
<sequence length="167" mass="17538">MILLKTETGQQVFKDRSVRLTPRQRSAFILFDGKRSVDEILSSCVGVATEDVDQMISLGLLEPVGTASPAALSPRVEGAALLGTTYASTESGTAARVNEGGVSSQQRYKDAYPVATQLTGALGLRGFRLNLAVEGTGSYDELLALAPKIRAAVGPEKAATLDRALGL</sequence>
<comment type="caution">
    <text evidence="1">The sequence shown here is derived from an EMBL/GenBank/DDBJ whole genome shotgun (WGS) entry which is preliminary data.</text>
</comment>
<evidence type="ECO:0000313" key="2">
    <source>
        <dbReference type="Proteomes" id="UP000319212"/>
    </source>
</evidence>
<evidence type="ECO:0000313" key="1">
    <source>
        <dbReference type="EMBL" id="TPG27784.1"/>
    </source>
</evidence>
<organism evidence="1 2">
    <name type="scientific">Variovorax guangxiensis</name>
    <dbReference type="NCBI Taxonomy" id="1775474"/>
    <lineage>
        <taxon>Bacteria</taxon>
        <taxon>Pseudomonadati</taxon>
        <taxon>Pseudomonadota</taxon>
        <taxon>Betaproteobacteria</taxon>
        <taxon>Burkholderiales</taxon>
        <taxon>Comamonadaceae</taxon>
        <taxon>Variovorax</taxon>
    </lineage>
</organism>